<dbReference type="CDD" id="cd17535">
    <property type="entry name" value="REC_NarL-like"/>
    <property type="match status" value="1"/>
</dbReference>
<reference evidence="6 7" key="1">
    <citation type="submission" date="2016-10" db="EMBL/GenBank/DDBJ databases">
        <authorList>
            <person name="de Groot N.N."/>
        </authorList>
    </citation>
    <scope>NUCLEOTIDE SEQUENCE [LARGE SCALE GENOMIC DNA]</scope>
    <source>
        <strain evidence="6 7">CGMCC 1.12333</strain>
    </source>
</reference>
<dbReference type="SMART" id="SM00421">
    <property type="entry name" value="HTH_LUXR"/>
    <property type="match status" value="1"/>
</dbReference>
<dbReference type="CDD" id="cd06170">
    <property type="entry name" value="LuxR_C_like"/>
    <property type="match status" value="1"/>
</dbReference>
<gene>
    <name evidence="6" type="ORF">SAMN05216480_101813</name>
</gene>
<sequence>MIKVSVVDDHKLFRESLVMLLESFDDIEVVYQANDGKEFFELLAIYEDRKPDIILLDIQMPRMNGFEVCEKLIEEYPGVKIIIVSQLTTRESIHKVMDLGAHGFFTKNSDPEELEEIIKSINGHEFYLGRDLHWALKELLENGDKTEMPLHSTLSDREIDIIKLAAKEMNSIQIADELSIHARTVDTHKKRIMEKTNSKNFVGAIVYALRNGFFTLTDI</sequence>
<dbReference type="InterPro" id="IPR000792">
    <property type="entry name" value="Tscrpt_reg_LuxR_C"/>
</dbReference>
<dbReference type="SUPFAM" id="SSF52172">
    <property type="entry name" value="CheY-like"/>
    <property type="match status" value="1"/>
</dbReference>
<dbReference type="InterPro" id="IPR058245">
    <property type="entry name" value="NreC/VraR/RcsB-like_REC"/>
</dbReference>
<evidence type="ECO:0000256" key="1">
    <source>
        <dbReference type="ARBA" id="ARBA00022553"/>
    </source>
</evidence>
<evidence type="ECO:0000259" key="4">
    <source>
        <dbReference type="PROSITE" id="PS50043"/>
    </source>
</evidence>
<protein>
    <submittedName>
        <fullName evidence="6">DNA-binding response regulator, NarL/FixJ family, contains REC and HTH domains</fullName>
    </submittedName>
</protein>
<dbReference type="PRINTS" id="PR00038">
    <property type="entry name" value="HTHLUXR"/>
</dbReference>
<dbReference type="InterPro" id="IPR039420">
    <property type="entry name" value="WalR-like"/>
</dbReference>
<evidence type="ECO:0000256" key="3">
    <source>
        <dbReference type="PROSITE-ProRule" id="PRU00169"/>
    </source>
</evidence>
<dbReference type="Pfam" id="PF00196">
    <property type="entry name" value="GerE"/>
    <property type="match status" value="1"/>
</dbReference>
<feature type="domain" description="Response regulatory" evidence="5">
    <location>
        <begin position="3"/>
        <end position="122"/>
    </location>
</feature>
<dbReference type="Proteomes" id="UP000199138">
    <property type="component" value="Unassembled WGS sequence"/>
</dbReference>
<keyword evidence="1 3" id="KW-0597">Phosphoprotein</keyword>
<dbReference type="RefSeq" id="WP_093023206.1">
    <property type="nucleotide sequence ID" value="NZ_FPBK01000001.1"/>
</dbReference>
<dbReference type="InterPro" id="IPR011006">
    <property type="entry name" value="CheY-like_superfamily"/>
</dbReference>
<dbReference type="SMART" id="SM00448">
    <property type="entry name" value="REC"/>
    <property type="match status" value="1"/>
</dbReference>
<dbReference type="STRING" id="1224947.SAMN05216480_101813"/>
<dbReference type="Gene3D" id="3.40.50.2300">
    <property type="match status" value="1"/>
</dbReference>
<dbReference type="GO" id="GO:0000160">
    <property type="term" value="P:phosphorelay signal transduction system"/>
    <property type="evidence" value="ECO:0007669"/>
    <property type="project" value="InterPro"/>
</dbReference>
<evidence type="ECO:0000313" key="6">
    <source>
        <dbReference type="EMBL" id="SFU33437.1"/>
    </source>
</evidence>
<dbReference type="PROSITE" id="PS50043">
    <property type="entry name" value="HTH_LUXR_2"/>
    <property type="match status" value="1"/>
</dbReference>
<name>A0A1I7FBB4_9FLAO</name>
<evidence type="ECO:0000259" key="5">
    <source>
        <dbReference type="PROSITE" id="PS50110"/>
    </source>
</evidence>
<dbReference type="Pfam" id="PF00072">
    <property type="entry name" value="Response_reg"/>
    <property type="match status" value="1"/>
</dbReference>
<proteinExistence type="predicted"/>
<dbReference type="PROSITE" id="PS50110">
    <property type="entry name" value="RESPONSE_REGULATORY"/>
    <property type="match status" value="1"/>
</dbReference>
<dbReference type="GO" id="GO:0003677">
    <property type="term" value="F:DNA binding"/>
    <property type="evidence" value="ECO:0007669"/>
    <property type="project" value="UniProtKB-KW"/>
</dbReference>
<dbReference type="SUPFAM" id="SSF46894">
    <property type="entry name" value="C-terminal effector domain of the bipartite response regulators"/>
    <property type="match status" value="1"/>
</dbReference>
<evidence type="ECO:0000313" key="7">
    <source>
        <dbReference type="Proteomes" id="UP000199138"/>
    </source>
</evidence>
<dbReference type="EMBL" id="FPBK01000001">
    <property type="protein sequence ID" value="SFU33437.1"/>
    <property type="molecule type" value="Genomic_DNA"/>
</dbReference>
<accession>A0A1I7FBB4</accession>
<evidence type="ECO:0000256" key="2">
    <source>
        <dbReference type="ARBA" id="ARBA00023125"/>
    </source>
</evidence>
<dbReference type="PANTHER" id="PTHR43214:SF43">
    <property type="entry name" value="TWO-COMPONENT RESPONSE REGULATOR"/>
    <property type="match status" value="1"/>
</dbReference>
<dbReference type="AlphaFoldDB" id="A0A1I7FBB4"/>
<dbReference type="InterPro" id="IPR016032">
    <property type="entry name" value="Sig_transdc_resp-reg_C-effctor"/>
</dbReference>
<dbReference type="OrthoDB" id="9797341at2"/>
<dbReference type="GO" id="GO:0006355">
    <property type="term" value="P:regulation of DNA-templated transcription"/>
    <property type="evidence" value="ECO:0007669"/>
    <property type="project" value="InterPro"/>
</dbReference>
<keyword evidence="2 6" id="KW-0238">DNA-binding</keyword>
<dbReference type="PANTHER" id="PTHR43214">
    <property type="entry name" value="TWO-COMPONENT RESPONSE REGULATOR"/>
    <property type="match status" value="1"/>
</dbReference>
<keyword evidence="7" id="KW-1185">Reference proteome</keyword>
<dbReference type="InterPro" id="IPR001789">
    <property type="entry name" value="Sig_transdc_resp-reg_receiver"/>
</dbReference>
<feature type="modified residue" description="4-aspartylphosphate" evidence="3">
    <location>
        <position position="57"/>
    </location>
</feature>
<feature type="domain" description="HTH luxR-type" evidence="4">
    <location>
        <begin position="147"/>
        <end position="212"/>
    </location>
</feature>
<organism evidence="6 7">
    <name type="scientific">Pustulibacterium marinum</name>
    <dbReference type="NCBI Taxonomy" id="1224947"/>
    <lineage>
        <taxon>Bacteria</taxon>
        <taxon>Pseudomonadati</taxon>
        <taxon>Bacteroidota</taxon>
        <taxon>Flavobacteriia</taxon>
        <taxon>Flavobacteriales</taxon>
        <taxon>Flavobacteriaceae</taxon>
        <taxon>Pustulibacterium</taxon>
    </lineage>
</organism>